<keyword evidence="3" id="KW-0255">Endonuclease</keyword>
<reference evidence="6" key="1">
    <citation type="submission" date="2022-07" db="EMBL/GenBank/DDBJ databases">
        <title>Phylogenomic reconstructions and comparative analyses of Kickxellomycotina fungi.</title>
        <authorList>
            <person name="Reynolds N.K."/>
            <person name="Stajich J.E."/>
            <person name="Barry K."/>
            <person name="Grigoriev I.V."/>
            <person name="Crous P."/>
            <person name="Smith M.E."/>
        </authorList>
    </citation>
    <scope>NUCLEOTIDE SEQUENCE</scope>
    <source>
        <strain evidence="6">BCRC 34381</strain>
    </source>
</reference>
<feature type="non-terminal residue" evidence="6">
    <location>
        <position position="199"/>
    </location>
</feature>
<dbReference type="OrthoDB" id="5524543at2759"/>
<protein>
    <submittedName>
        <fullName evidence="6">Uncharacterized protein</fullName>
    </submittedName>
</protein>
<dbReference type="InterPro" id="IPR000100">
    <property type="entry name" value="RNase_P"/>
</dbReference>
<dbReference type="EMBL" id="JANBOI010003892">
    <property type="protein sequence ID" value="KAJ1718093.1"/>
    <property type="molecule type" value="Genomic_DNA"/>
</dbReference>
<comment type="caution">
    <text evidence="6">The sequence shown here is derived from an EMBL/GenBank/DDBJ whole genome shotgun (WGS) entry which is preliminary data.</text>
</comment>
<keyword evidence="2" id="KW-0540">Nuclease</keyword>
<dbReference type="Gene3D" id="3.30.230.10">
    <property type="match status" value="1"/>
</dbReference>
<proteinExistence type="predicted"/>
<dbReference type="Proteomes" id="UP001143981">
    <property type="component" value="Unassembled WGS sequence"/>
</dbReference>
<dbReference type="AlphaFoldDB" id="A0A9W8CNI5"/>
<keyword evidence="1" id="KW-0819">tRNA processing</keyword>
<accession>A0A9W8CNI5</accession>
<keyword evidence="5" id="KW-0694">RNA-binding</keyword>
<evidence type="ECO:0000256" key="3">
    <source>
        <dbReference type="ARBA" id="ARBA00022759"/>
    </source>
</evidence>
<gene>
    <name evidence="6" type="ORF">LPJ61_006866</name>
</gene>
<evidence type="ECO:0000256" key="2">
    <source>
        <dbReference type="ARBA" id="ARBA00022722"/>
    </source>
</evidence>
<organism evidence="6 7">
    <name type="scientific">Coemansia biformis</name>
    <dbReference type="NCBI Taxonomy" id="1286918"/>
    <lineage>
        <taxon>Eukaryota</taxon>
        <taxon>Fungi</taxon>
        <taxon>Fungi incertae sedis</taxon>
        <taxon>Zoopagomycota</taxon>
        <taxon>Kickxellomycotina</taxon>
        <taxon>Kickxellomycetes</taxon>
        <taxon>Kickxellales</taxon>
        <taxon>Kickxellaceae</taxon>
        <taxon>Coemansia</taxon>
    </lineage>
</organism>
<evidence type="ECO:0000313" key="7">
    <source>
        <dbReference type="Proteomes" id="UP001143981"/>
    </source>
</evidence>
<dbReference type="GO" id="GO:0008033">
    <property type="term" value="P:tRNA processing"/>
    <property type="evidence" value="ECO:0007669"/>
    <property type="project" value="UniProtKB-KW"/>
</dbReference>
<dbReference type="SUPFAM" id="SSF54211">
    <property type="entry name" value="Ribosomal protein S5 domain 2-like"/>
    <property type="match status" value="1"/>
</dbReference>
<evidence type="ECO:0000256" key="5">
    <source>
        <dbReference type="ARBA" id="ARBA00022884"/>
    </source>
</evidence>
<keyword evidence="7" id="KW-1185">Reference proteome</keyword>
<evidence type="ECO:0000256" key="4">
    <source>
        <dbReference type="ARBA" id="ARBA00022801"/>
    </source>
</evidence>
<dbReference type="GO" id="GO:0004526">
    <property type="term" value="F:ribonuclease P activity"/>
    <property type="evidence" value="ECO:0007669"/>
    <property type="project" value="InterPro"/>
</dbReference>
<evidence type="ECO:0000256" key="1">
    <source>
        <dbReference type="ARBA" id="ARBA00022694"/>
    </source>
</evidence>
<name>A0A9W8CNI5_9FUNG</name>
<dbReference type="InterPro" id="IPR020568">
    <property type="entry name" value="Ribosomal_Su5_D2-typ_SF"/>
</dbReference>
<sequence>MAGAWASAASRALRASAAGWARRTPGVRWFAATPGAERVCERFTKQFRLPGRTTGVLSSGVMPYPNDPMVPQDRYFKPKGLEQGGAAMTLLLRRGPHAVRVQTPGFQLLARPWDADEHPRDHNGLRYRDYRVAIIASKKSYSKRAHLRWRIIRLLRTAASLVLPDKGQRRCDYLFFARPPLQKMDRDELFLAVEHALVD</sequence>
<dbReference type="InterPro" id="IPR014721">
    <property type="entry name" value="Ribsml_uS5_D2-typ_fold_subgr"/>
</dbReference>
<dbReference type="Pfam" id="PF00825">
    <property type="entry name" value="Ribonuclease_P"/>
    <property type="match status" value="1"/>
</dbReference>
<keyword evidence="4" id="KW-0378">Hydrolase</keyword>
<dbReference type="GO" id="GO:0000049">
    <property type="term" value="F:tRNA binding"/>
    <property type="evidence" value="ECO:0007669"/>
    <property type="project" value="InterPro"/>
</dbReference>
<evidence type="ECO:0000313" key="6">
    <source>
        <dbReference type="EMBL" id="KAJ1718093.1"/>
    </source>
</evidence>